<feature type="transmembrane region" description="Helical" evidence="6">
    <location>
        <begin position="90"/>
        <end position="115"/>
    </location>
</feature>
<dbReference type="Pfam" id="PF01594">
    <property type="entry name" value="AI-2E_transport"/>
    <property type="match status" value="1"/>
</dbReference>
<evidence type="ECO:0000256" key="1">
    <source>
        <dbReference type="ARBA" id="ARBA00004141"/>
    </source>
</evidence>
<organism evidence="7 8">
    <name type="scientific">Caenispirillum bisanense</name>
    <dbReference type="NCBI Taxonomy" id="414052"/>
    <lineage>
        <taxon>Bacteria</taxon>
        <taxon>Pseudomonadati</taxon>
        <taxon>Pseudomonadota</taxon>
        <taxon>Alphaproteobacteria</taxon>
        <taxon>Rhodospirillales</taxon>
        <taxon>Novispirillaceae</taxon>
        <taxon>Caenispirillum</taxon>
    </lineage>
</organism>
<keyword evidence="8" id="KW-1185">Reference proteome</keyword>
<evidence type="ECO:0000256" key="5">
    <source>
        <dbReference type="ARBA" id="ARBA00023136"/>
    </source>
</evidence>
<dbReference type="AlphaFoldDB" id="A0A286GMG5"/>
<evidence type="ECO:0000256" key="4">
    <source>
        <dbReference type="ARBA" id="ARBA00022989"/>
    </source>
</evidence>
<name>A0A286GMG5_9PROT</name>
<protein>
    <submittedName>
        <fullName evidence="7">Predicted PurR-regulated permease PerM</fullName>
    </submittedName>
</protein>
<dbReference type="GO" id="GO:0016020">
    <property type="term" value="C:membrane"/>
    <property type="evidence" value="ECO:0007669"/>
    <property type="project" value="UniProtKB-SubCell"/>
</dbReference>
<feature type="transmembrane region" description="Helical" evidence="6">
    <location>
        <begin position="237"/>
        <end position="259"/>
    </location>
</feature>
<keyword evidence="5 6" id="KW-0472">Membrane</keyword>
<feature type="transmembrane region" description="Helical" evidence="6">
    <location>
        <begin position="265"/>
        <end position="292"/>
    </location>
</feature>
<feature type="transmembrane region" description="Helical" evidence="6">
    <location>
        <begin position="185"/>
        <end position="207"/>
    </location>
</feature>
<evidence type="ECO:0000256" key="6">
    <source>
        <dbReference type="SAM" id="Phobius"/>
    </source>
</evidence>
<feature type="transmembrane region" description="Helical" evidence="6">
    <location>
        <begin position="299"/>
        <end position="316"/>
    </location>
</feature>
<evidence type="ECO:0000256" key="2">
    <source>
        <dbReference type="ARBA" id="ARBA00009773"/>
    </source>
</evidence>
<dbReference type="EMBL" id="OCNJ01000005">
    <property type="protein sequence ID" value="SOD96184.1"/>
    <property type="molecule type" value="Genomic_DNA"/>
</dbReference>
<comment type="subcellular location">
    <subcellularLocation>
        <location evidence="1">Membrane</location>
        <topology evidence="1">Multi-pass membrane protein</topology>
    </subcellularLocation>
</comment>
<keyword evidence="3 6" id="KW-0812">Transmembrane</keyword>
<feature type="transmembrane region" description="Helical" evidence="6">
    <location>
        <begin position="37"/>
        <end position="54"/>
    </location>
</feature>
<feature type="transmembrane region" description="Helical" evidence="6">
    <location>
        <begin position="336"/>
        <end position="363"/>
    </location>
</feature>
<feature type="transmembrane region" description="Helical" evidence="6">
    <location>
        <begin position="60"/>
        <end position="78"/>
    </location>
</feature>
<evidence type="ECO:0000313" key="8">
    <source>
        <dbReference type="Proteomes" id="UP000219621"/>
    </source>
</evidence>
<keyword evidence="4 6" id="KW-1133">Transmembrane helix</keyword>
<sequence>MLLGRFLCMTLPDRPVLPDAPPPSEDSLSSPRRRVSWWRASVIGLFVIACFATLYFAATLFIPIALAILLSLLLTPLVRRLARIGVPRAVGAALAVLLLLSVIGGAGTMLAGPAAGWLDRAPVNMAILRLRLKELQTPLDDVRKAVAQMEQAASGGENRDVDQPQTVIVRSEGVVDTLMSGTGTVVAQFALTLVLLYFLLAGGDLFLRKSLRLAKRRGQRKRTVEIFRRAETDISTYLVTITLINVGLGVFTGLAMWAYGLPNAILWGSLAAVLNFVPFLGALATMVVIGLVSFITFDQIGYALLPPITFYALTAIEGQFVTPSVLGKRLTLNPVAVFLALMVWGWMWGIPGMLLAVPMLATFKIFCDNIPRLATIGALLDRR</sequence>
<evidence type="ECO:0000313" key="7">
    <source>
        <dbReference type="EMBL" id="SOD96184.1"/>
    </source>
</evidence>
<accession>A0A286GMG5</accession>
<comment type="similarity">
    <text evidence="2">Belongs to the autoinducer-2 exporter (AI-2E) (TC 2.A.86) family.</text>
</comment>
<reference evidence="7 8" key="1">
    <citation type="submission" date="2017-09" db="EMBL/GenBank/DDBJ databases">
        <authorList>
            <person name="Ehlers B."/>
            <person name="Leendertz F.H."/>
        </authorList>
    </citation>
    <scope>NUCLEOTIDE SEQUENCE [LARGE SCALE GENOMIC DNA]</scope>
    <source>
        <strain evidence="7 8">USBA 140</strain>
    </source>
</reference>
<dbReference type="InterPro" id="IPR002549">
    <property type="entry name" value="AI-2E-like"/>
</dbReference>
<proteinExistence type="inferred from homology"/>
<gene>
    <name evidence="7" type="ORF">SAMN05421508_105197</name>
</gene>
<evidence type="ECO:0000256" key="3">
    <source>
        <dbReference type="ARBA" id="ARBA00022692"/>
    </source>
</evidence>
<dbReference type="GO" id="GO:0055085">
    <property type="term" value="P:transmembrane transport"/>
    <property type="evidence" value="ECO:0007669"/>
    <property type="project" value="TreeGrafter"/>
</dbReference>
<dbReference type="PANTHER" id="PTHR21716">
    <property type="entry name" value="TRANSMEMBRANE PROTEIN"/>
    <property type="match status" value="1"/>
</dbReference>
<dbReference type="Proteomes" id="UP000219621">
    <property type="component" value="Unassembled WGS sequence"/>
</dbReference>
<dbReference type="PANTHER" id="PTHR21716:SF16">
    <property type="entry name" value="BLL1467 PROTEIN"/>
    <property type="match status" value="1"/>
</dbReference>